<evidence type="ECO:0000256" key="1">
    <source>
        <dbReference type="PROSITE-ProRule" id="PRU00042"/>
    </source>
</evidence>
<feature type="region of interest" description="Disordered" evidence="2">
    <location>
        <begin position="206"/>
        <end position="262"/>
    </location>
</feature>
<gene>
    <name evidence="4" type="ORF">CONPUDRAFT_165681</name>
</gene>
<keyword evidence="5" id="KW-1185">Reference proteome</keyword>
<keyword evidence="1" id="KW-0479">Metal-binding</keyword>
<feature type="compositionally biased region" description="Acidic residues" evidence="2">
    <location>
        <begin position="215"/>
        <end position="243"/>
    </location>
</feature>
<dbReference type="GeneID" id="19205363"/>
<feature type="region of interest" description="Disordered" evidence="2">
    <location>
        <begin position="1"/>
        <end position="90"/>
    </location>
</feature>
<name>A0A5M3MR81_CONPW</name>
<dbReference type="Proteomes" id="UP000053558">
    <property type="component" value="Unassembled WGS sequence"/>
</dbReference>
<keyword evidence="1" id="KW-0863">Zinc-finger</keyword>
<keyword evidence="1" id="KW-0862">Zinc</keyword>
<evidence type="ECO:0000259" key="3">
    <source>
        <dbReference type="PROSITE" id="PS50157"/>
    </source>
</evidence>
<reference evidence="5" key="1">
    <citation type="journal article" date="2012" name="Science">
        <title>The Paleozoic origin of enzymatic lignin decomposition reconstructed from 31 fungal genomes.</title>
        <authorList>
            <person name="Floudas D."/>
            <person name="Binder M."/>
            <person name="Riley R."/>
            <person name="Barry K."/>
            <person name="Blanchette R.A."/>
            <person name="Henrissat B."/>
            <person name="Martinez A.T."/>
            <person name="Otillar R."/>
            <person name="Spatafora J.W."/>
            <person name="Yadav J.S."/>
            <person name="Aerts A."/>
            <person name="Benoit I."/>
            <person name="Boyd A."/>
            <person name="Carlson A."/>
            <person name="Copeland A."/>
            <person name="Coutinho P.M."/>
            <person name="de Vries R.P."/>
            <person name="Ferreira P."/>
            <person name="Findley K."/>
            <person name="Foster B."/>
            <person name="Gaskell J."/>
            <person name="Glotzer D."/>
            <person name="Gorecki P."/>
            <person name="Heitman J."/>
            <person name="Hesse C."/>
            <person name="Hori C."/>
            <person name="Igarashi K."/>
            <person name="Jurgens J.A."/>
            <person name="Kallen N."/>
            <person name="Kersten P."/>
            <person name="Kohler A."/>
            <person name="Kuees U."/>
            <person name="Kumar T.K.A."/>
            <person name="Kuo A."/>
            <person name="LaButti K."/>
            <person name="Larrondo L.F."/>
            <person name="Lindquist E."/>
            <person name="Ling A."/>
            <person name="Lombard V."/>
            <person name="Lucas S."/>
            <person name="Lundell T."/>
            <person name="Martin R."/>
            <person name="McLaughlin D.J."/>
            <person name="Morgenstern I."/>
            <person name="Morin E."/>
            <person name="Murat C."/>
            <person name="Nagy L.G."/>
            <person name="Nolan M."/>
            <person name="Ohm R.A."/>
            <person name="Patyshakuliyeva A."/>
            <person name="Rokas A."/>
            <person name="Ruiz-Duenas F.J."/>
            <person name="Sabat G."/>
            <person name="Salamov A."/>
            <person name="Samejima M."/>
            <person name="Schmutz J."/>
            <person name="Slot J.C."/>
            <person name="St John F."/>
            <person name="Stenlid J."/>
            <person name="Sun H."/>
            <person name="Sun S."/>
            <person name="Syed K."/>
            <person name="Tsang A."/>
            <person name="Wiebenga A."/>
            <person name="Young D."/>
            <person name="Pisabarro A."/>
            <person name="Eastwood D.C."/>
            <person name="Martin F."/>
            <person name="Cullen D."/>
            <person name="Grigoriev I.V."/>
            <person name="Hibbett D.S."/>
        </authorList>
    </citation>
    <scope>NUCLEOTIDE SEQUENCE [LARGE SCALE GENOMIC DNA]</scope>
    <source>
        <strain evidence="5">RWD-64-598 SS2</strain>
    </source>
</reference>
<feature type="compositionally biased region" description="Low complexity" evidence="2">
    <location>
        <begin position="67"/>
        <end position="79"/>
    </location>
</feature>
<dbReference type="PROSITE" id="PS50157">
    <property type="entry name" value="ZINC_FINGER_C2H2_2"/>
    <property type="match status" value="1"/>
</dbReference>
<dbReference type="SMART" id="SM00355">
    <property type="entry name" value="ZnF_C2H2"/>
    <property type="match status" value="2"/>
</dbReference>
<sequence length="262" mass="28809">MAYPEVPALPASTRPAYAPPKFARKPYAQDSATNSETSSRASPCPSHPELTIEKSKSAQNGSAKFASPLSPSSLQQLQPHATTAPMTPAKRKRTYACPYPDCGETFTRKMDRSRHMQHACRSESAEAQAARREHPAPVWHCPVCGKVLSRRDATERHILKGTCVKGRCGMCGDRMTERAIKGHMDDMGKGNMKCFSAKLATKAAKKSKKRKLEDKEDEEEELEVEVVLGEDELEDELESEDGGEGSQDKKAAVKDEGKFGNE</sequence>
<feature type="domain" description="C2H2-type" evidence="3">
    <location>
        <begin position="95"/>
        <end position="128"/>
    </location>
</feature>
<organism evidence="4 5">
    <name type="scientific">Coniophora puteana (strain RWD-64-598)</name>
    <name type="common">Brown rot fungus</name>
    <dbReference type="NCBI Taxonomy" id="741705"/>
    <lineage>
        <taxon>Eukaryota</taxon>
        <taxon>Fungi</taxon>
        <taxon>Dikarya</taxon>
        <taxon>Basidiomycota</taxon>
        <taxon>Agaricomycotina</taxon>
        <taxon>Agaricomycetes</taxon>
        <taxon>Agaricomycetidae</taxon>
        <taxon>Boletales</taxon>
        <taxon>Coniophorineae</taxon>
        <taxon>Coniophoraceae</taxon>
        <taxon>Coniophora</taxon>
    </lineage>
</organism>
<protein>
    <recommendedName>
        <fullName evidence="3">C2H2-type domain-containing protein</fullName>
    </recommendedName>
</protein>
<feature type="compositionally biased region" description="Polar residues" evidence="2">
    <location>
        <begin position="30"/>
        <end position="41"/>
    </location>
</feature>
<dbReference type="Pfam" id="PF00096">
    <property type="entry name" value="zf-C2H2"/>
    <property type="match status" value="2"/>
</dbReference>
<comment type="caution">
    <text evidence="4">The sequence shown here is derived from an EMBL/GenBank/DDBJ whole genome shotgun (WGS) entry which is preliminary data.</text>
</comment>
<dbReference type="EMBL" id="JH711578">
    <property type="protein sequence ID" value="EIW81576.1"/>
    <property type="molecule type" value="Genomic_DNA"/>
</dbReference>
<dbReference type="RefSeq" id="XP_007768884.1">
    <property type="nucleotide sequence ID" value="XM_007770694.1"/>
</dbReference>
<proteinExistence type="predicted"/>
<evidence type="ECO:0000313" key="4">
    <source>
        <dbReference type="EMBL" id="EIW81576.1"/>
    </source>
</evidence>
<dbReference type="KEGG" id="cput:CONPUDRAFT_165681"/>
<dbReference type="GO" id="GO:0008270">
    <property type="term" value="F:zinc ion binding"/>
    <property type="evidence" value="ECO:0007669"/>
    <property type="project" value="UniProtKB-KW"/>
</dbReference>
<accession>A0A5M3MR81</accession>
<evidence type="ECO:0000256" key="2">
    <source>
        <dbReference type="SAM" id="MobiDB-lite"/>
    </source>
</evidence>
<dbReference type="AlphaFoldDB" id="A0A5M3MR81"/>
<dbReference type="InterPro" id="IPR013087">
    <property type="entry name" value="Znf_C2H2_type"/>
</dbReference>
<dbReference type="Gene3D" id="3.30.160.60">
    <property type="entry name" value="Classic Zinc Finger"/>
    <property type="match status" value="1"/>
</dbReference>
<feature type="compositionally biased region" description="Basic and acidic residues" evidence="2">
    <location>
        <begin position="246"/>
        <end position="262"/>
    </location>
</feature>
<evidence type="ECO:0000313" key="5">
    <source>
        <dbReference type="Proteomes" id="UP000053558"/>
    </source>
</evidence>
<dbReference type="OrthoDB" id="8922241at2759"/>